<feature type="region of interest" description="Disordered" evidence="3">
    <location>
        <begin position="1"/>
        <end position="26"/>
    </location>
</feature>
<dbReference type="GO" id="GO:0000976">
    <property type="term" value="F:transcription cis-regulatory region binding"/>
    <property type="evidence" value="ECO:0007669"/>
    <property type="project" value="TreeGrafter"/>
</dbReference>
<name>A0AAE4C701_9MICC</name>
<dbReference type="PRINTS" id="PR00455">
    <property type="entry name" value="HTHTETR"/>
</dbReference>
<dbReference type="PANTHER" id="PTHR30055:SF223">
    <property type="entry name" value="HTH-TYPE TRANSCRIPTIONAL REGULATOR UIDR"/>
    <property type="match status" value="1"/>
</dbReference>
<sequence>MQERTRPQNDEHSTGPTRRGPYKKSGRRRAAIAQAAMRVFSVHGFHGGSVQAIAAAAKISPATLLHHFPSKKHLLESVLELKNDRTSKAESVLLGQHAPPMREAIKPVCESYESTPELRTLYCILASEAIHPQHPAHPHFKERFNVSRNVLERALERERQAGRLRPYVDIPATAANLMATWYGLQLQRAYTPDIDVVQHFMHAVDQVLLPEED</sequence>
<dbReference type="SUPFAM" id="SSF48498">
    <property type="entry name" value="Tetracyclin repressor-like, C-terminal domain"/>
    <property type="match status" value="1"/>
</dbReference>
<accession>A0AAE4C701</accession>
<organism evidence="5 6">
    <name type="scientific">Falsarthrobacter nasiphocae</name>
    <dbReference type="NCBI Taxonomy" id="189863"/>
    <lineage>
        <taxon>Bacteria</taxon>
        <taxon>Bacillati</taxon>
        <taxon>Actinomycetota</taxon>
        <taxon>Actinomycetes</taxon>
        <taxon>Micrococcales</taxon>
        <taxon>Micrococcaceae</taxon>
        <taxon>Falsarthrobacter</taxon>
    </lineage>
</organism>
<evidence type="ECO:0000256" key="1">
    <source>
        <dbReference type="ARBA" id="ARBA00023125"/>
    </source>
</evidence>
<dbReference type="InterPro" id="IPR036271">
    <property type="entry name" value="Tet_transcr_reg_TetR-rel_C_sf"/>
</dbReference>
<dbReference type="Pfam" id="PF00440">
    <property type="entry name" value="TetR_N"/>
    <property type="match status" value="1"/>
</dbReference>
<comment type="caution">
    <text evidence="5">The sequence shown here is derived from an EMBL/GenBank/DDBJ whole genome shotgun (WGS) entry which is preliminary data.</text>
</comment>
<keyword evidence="1 2" id="KW-0238">DNA-binding</keyword>
<dbReference type="AlphaFoldDB" id="A0AAE4C701"/>
<feature type="domain" description="HTH tetR-type" evidence="4">
    <location>
        <begin position="26"/>
        <end position="86"/>
    </location>
</feature>
<dbReference type="InterPro" id="IPR001647">
    <property type="entry name" value="HTH_TetR"/>
</dbReference>
<dbReference type="Gene3D" id="1.10.357.10">
    <property type="entry name" value="Tetracycline Repressor, domain 2"/>
    <property type="match status" value="1"/>
</dbReference>
<reference evidence="5" key="1">
    <citation type="submission" date="2023-07" db="EMBL/GenBank/DDBJ databases">
        <title>Sequencing the genomes of 1000 actinobacteria strains.</title>
        <authorList>
            <person name="Klenk H.-P."/>
        </authorList>
    </citation>
    <scope>NUCLEOTIDE SEQUENCE</scope>
    <source>
        <strain evidence="5">DSM 13988</strain>
    </source>
</reference>
<feature type="DNA-binding region" description="H-T-H motif" evidence="2">
    <location>
        <begin position="49"/>
        <end position="68"/>
    </location>
</feature>
<dbReference type="GO" id="GO:0003700">
    <property type="term" value="F:DNA-binding transcription factor activity"/>
    <property type="evidence" value="ECO:0007669"/>
    <property type="project" value="TreeGrafter"/>
</dbReference>
<evidence type="ECO:0000313" key="6">
    <source>
        <dbReference type="Proteomes" id="UP001247307"/>
    </source>
</evidence>
<keyword evidence="6" id="KW-1185">Reference proteome</keyword>
<dbReference type="RefSeq" id="WP_309852173.1">
    <property type="nucleotide sequence ID" value="NZ_BAAAIU010000004.1"/>
</dbReference>
<protein>
    <submittedName>
        <fullName evidence="5">AcrR family transcriptional regulator</fullName>
    </submittedName>
</protein>
<proteinExistence type="predicted"/>
<dbReference type="PANTHER" id="PTHR30055">
    <property type="entry name" value="HTH-TYPE TRANSCRIPTIONAL REGULATOR RUTR"/>
    <property type="match status" value="1"/>
</dbReference>
<dbReference type="PROSITE" id="PS50977">
    <property type="entry name" value="HTH_TETR_2"/>
    <property type="match status" value="1"/>
</dbReference>
<dbReference type="SUPFAM" id="SSF46689">
    <property type="entry name" value="Homeodomain-like"/>
    <property type="match status" value="1"/>
</dbReference>
<gene>
    <name evidence="5" type="ORF">J2S35_001657</name>
</gene>
<feature type="compositionally biased region" description="Basic and acidic residues" evidence="3">
    <location>
        <begin position="1"/>
        <end position="13"/>
    </location>
</feature>
<evidence type="ECO:0000259" key="4">
    <source>
        <dbReference type="PROSITE" id="PS50977"/>
    </source>
</evidence>
<dbReference type="EMBL" id="JAVDUI010000001">
    <property type="protein sequence ID" value="MDR6892717.1"/>
    <property type="molecule type" value="Genomic_DNA"/>
</dbReference>
<dbReference type="Proteomes" id="UP001247307">
    <property type="component" value="Unassembled WGS sequence"/>
</dbReference>
<evidence type="ECO:0000313" key="5">
    <source>
        <dbReference type="EMBL" id="MDR6892717.1"/>
    </source>
</evidence>
<evidence type="ECO:0000256" key="3">
    <source>
        <dbReference type="SAM" id="MobiDB-lite"/>
    </source>
</evidence>
<dbReference type="InterPro" id="IPR009057">
    <property type="entry name" value="Homeodomain-like_sf"/>
</dbReference>
<dbReference type="InterPro" id="IPR050109">
    <property type="entry name" value="HTH-type_TetR-like_transc_reg"/>
</dbReference>
<evidence type="ECO:0000256" key="2">
    <source>
        <dbReference type="PROSITE-ProRule" id="PRU00335"/>
    </source>
</evidence>